<dbReference type="Gene3D" id="3.30.43.10">
    <property type="entry name" value="Uridine Diphospho-n-acetylenolpyruvylglucosamine Reductase, domain 2"/>
    <property type="match status" value="1"/>
</dbReference>
<comment type="similarity">
    <text evidence="19">Belongs to the MurB family.</text>
</comment>
<evidence type="ECO:0000256" key="18">
    <source>
        <dbReference type="ARBA" id="ARBA00048914"/>
    </source>
</evidence>
<evidence type="ECO:0000256" key="8">
    <source>
        <dbReference type="ARBA" id="ARBA00022618"/>
    </source>
</evidence>
<reference evidence="22" key="1">
    <citation type="journal article" date="2019" name="Int. J. Syst. Evol. Microbiol.">
        <title>The Global Catalogue of Microorganisms (GCM) 10K type strain sequencing project: providing services to taxonomists for standard genome sequencing and annotation.</title>
        <authorList>
            <consortium name="The Broad Institute Genomics Platform"/>
            <consortium name="The Broad Institute Genome Sequencing Center for Infectious Disease"/>
            <person name="Wu L."/>
            <person name="Ma J."/>
        </authorList>
    </citation>
    <scope>NUCLEOTIDE SEQUENCE [LARGE SCALE GENOMIC DNA]</scope>
    <source>
        <strain evidence="22">KCTC 42247</strain>
    </source>
</reference>
<keyword evidence="10 19" id="KW-0274">FAD</keyword>
<dbReference type="RefSeq" id="WP_066754446.1">
    <property type="nucleotide sequence ID" value="NZ_JBHUMB010000006.1"/>
</dbReference>
<comment type="catalytic activity">
    <reaction evidence="18 19">
        <text>UDP-N-acetyl-alpha-D-muramate + NADP(+) = UDP-N-acetyl-3-O-(1-carboxyvinyl)-alpha-D-glucosamine + NADPH + H(+)</text>
        <dbReference type="Rhea" id="RHEA:12248"/>
        <dbReference type="ChEBI" id="CHEBI:15378"/>
        <dbReference type="ChEBI" id="CHEBI:57783"/>
        <dbReference type="ChEBI" id="CHEBI:58349"/>
        <dbReference type="ChEBI" id="CHEBI:68483"/>
        <dbReference type="ChEBI" id="CHEBI:70757"/>
        <dbReference type="EC" id="1.3.1.98"/>
    </reaction>
</comment>
<dbReference type="InterPro" id="IPR003170">
    <property type="entry name" value="MurB"/>
</dbReference>
<dbReference type="NCBIfam" id="TIGR00179">
    <property type="entry name" value="murB"/>
    <property type="match status" value="1"/>
</dbReference>
<gene>
    <name evidence="19 21" type="primary">murB</name>
    <name evidence="21" type="ORF">ACFSQ6_06330</name>
</gene>
<protein>
    <recommendedName>
        <fullName evidence="6 19">UDP-N-acetylenolpyruvoylglucosamine reductase</fullName>
        <ecNumber evidence="5 19">1.3.1.98</ecNumber>
    </recommendedName>
    <alternativeName>
        <fullName evidence="17 19">UDP-N-acetylmuramate dehydrogenase</fullName>
    </alternativeName>
</protein>
<evidence type="ECO:0000256" key="2">
    <source>
        <dbReference type="ARBA" id="ARBA00003921"/>
    </source>
</evidence>
<keyword evidence="15 19" id="KW-0131">Cell cycle</keyword>
<feature type="domain" description="FAD-binding PCMH-type" evidence="20">
    <location>
        <begin position="17"/>
        <end position="183"/>
    </location>
</feature>
<dbReference type="InterPro" id="IPR011601">
    <property type="entry name" value="MurB_C"/>
</dbReference>
<evidence type="ECO:0000313" key="22">
    <source>
        <dbReference type="Proteomes" id="UP001597418"/>
    </source>
</evidence>
<keyword evidence="22" id="KW-1185">Reference proteome</keyword>
<evidence type="ECO:0000256" key="14">
    <source>
        <dbReference type="ARBA" id="ARBA00023002"/>
    </source>
</evidence>
<comment type="pathway">
    <text evidence="4 19">Cell wall biogenesis; peptidoglycan biosynthesis.</text>
</comment>
<evidence type="ECO:0000256" key="15">
    <source>
        <dbReference type="ARBA" id="ARBA00023306"/>
    </source>
</evidence>
<evidence type="ECO:0000256" key="13">
    <source>
        <dbReference type="ARBA" id="ARBA00022984"/>
    </source>
</evidence>
<dbReference type="Gene3D" id="3.30.465.10">
    <property type="match status" value="1"/>
</dbReference>
<keyword evidence="9 19" id="KW-0285">Flavoprotein</keyword>
<proteinExistence type="inferred from homology"/>
<comment type="cofactor">
    <cofactor evidence="1 19">
        <name>FAD</name>
        <dbReference type="ChEBI" id="CHEBI:57692"/>
    </cofactor>
</comment>
<comment type="subcellular location">
    <subcellularLocation>
        <location evidence="3 19">Cytoplasm</location>
    </subcellularLocation>
</comment>
<evidence type="ECO:0000256" key="6">
    <source>
        <dbReference type="ARBA" id="ARBA00015188"/>
    </source>
</evidence>
<evidence type="ECO:0000256" key="4">
    <source>
        <dbReference type="ARBA" id="ARBA00004752"/>
    </source>
</evidence>
<organism evidence="21 22">
    <name type="scientific">Sphingobacterium populi</name>
    <dbReference type="NCBI Taxonomy" id="1812824"/>
    <lineage>
        <taxon>Bacteria</taxon>
        <taxon>Pseudomonadati</taxon>
        <taxon>Bacteroidota</taxon>
        <taxon>Sphingobacteriia</taxon>
        <taxon>Sphingobacteriales</taxon>
        <taxon>Sphingobacteriaceae</taxon>
        <taxon>Sphingobacterium</taxon>
    </lineage>
</organism>
<dbReference type="HAMAP" id="MF_00037">
    <property type="entry name" value="MurB"/>
    <property type="match status" value="1"/>
</dbReference>
<evidence type="ECO:0000259" key="20">
    <source>
        <dbReference type="PROSITE" id="PS51387"/>
    </source>
</evidence>
<evidence type="ECO:0000256" key="19">
    <source>
        <dbReference type="HAMAP-Rule" id="MF_00037"/>
    </source>
</evidence>
<evidence type="ECO:0000256" key="3">
    <source>
        <dbReference type="ARBA" id="ARBA00004496"/>
    </source>
</evidence>
<dbReference type="Gene3D" id="3.90.78.10">
    <property type="entry name" value="UDP-N-acetylenolpyruvoylglucosamine reductase, C-terminal domain"/>
    <property type="match status" value="1"/>
</dbReference>
<evidence type="ECO:0000256" key="12">
    <source>
        <dbReference type="ARBA" id="ARBA00022960"/>
    </source>
</evidence>
<keyword evidence="11 19" id="KW-0521">NADP</keyword>
<comment type="caution">
    <text evidence="21">The sequence shown here is derived from an EMBL/GenBank/DDBJ whole genome shotgun (WGS) entry which is preliminary data.</text>
</comment>
<dbReference type="SUPFAM" id="SSF56176">
    <property type="entry name" value="FAD-binding/transporter-associated domain-like"/>
    <property type="match status" value="1"/>
</dbReference>
<name>A0ABW5UCM1_9SPHI</name>
<evidence type="ECO:0000256" key="16">
    <source>
        <dbReference type="ARBA" id="ARBA00023316"/>
    </source>
</evidence>
<keyword evidence="7 19" id="KW-0963">Cytoplasm</keyword>
<dbReference type="InterPro" id="IPR006094">
    <property type="entry name" value="Oxid_FAD_bind_N"/>
</dbReference>
<evidence type="ECO:0000256" key="9">
    <source>
        <dbReference type="ARBA" id="ARBA00022630"/>
    </source>
</evidence>
<dbReference type="PANTHER" id="PTHR21071:SF4">
    <property type="entry name" value="UDP-N-ACETYLENOLPYRUVOYLGLUCOSAMINE REDUCTASE"/>
    <property type="match status" value="1"/>
</dbReference>
<feature type="active site" evidence="19">
    <location>
        <position position="161"/>
    </location>
</feature>
<feature type="active site" evidence="19">
    <location>
        <position position="282"/>
    </location>
</feature>
<evidence type="ECO:0000256" key="10">
    <source>
        <dbReference type="ARBA" id="ARBA00022827"/>
    </source>
</evidence>
<evidence type="ECO:0000313" key="21">
    <source>
        <dbReference type="EMBL" id="MFD2743010.1"/>
    </source>
</evidence>
<dbReference type="EC" id="1.3.1.98" evidence="5 19"/>
<dbReference type="InterPro" id="IPR016169">
    <property type="entry name" value="FAD-bd_PCMH_sub2"/>
</dbReference>
<evidence type="ECO:0000256" key="5">
    <source>
        <dbReference type="ARBA" id="ARBA00012518"/>
    </source>
</evidence>
<dbReference type="InterPro" id="IPR036635">
    <property type="entry name" value="MurB_C_sf"/>
</dbReference>
<keyword evidence="12 19" id="KW-0133">Cell shape</keyword>
<evidence type="ECO:0000256" key="17">
    <source>
        <dbReference type="ARBA" id="ARBA00031026"/>
    </source>
</evidence>
<dbReference type="PANTHER" id="PTHR21071">
    <property type="entry name" value="UDP-N-ACETYLENOLPYRUVOYLGLUCOSAMINE REDUCTASE"/>
    <property type="match status" value="1"/>
</dbReference>
<keyword evidence="8 19" id="KW-0132">Cell division</keyword>
<dbReference type="Proteomes" id="UP001597418">
    <property type="component" value="Unassembled WGS sequence"/>
</dbReference>
<keyword evidence="14 19" id="KW-0560">Oxidoreductase</keyword>
<sequence length="286" mass="31974">MKIIENLDLTAYNSYRVASRCKRAFFPESEEDIRDILQEHGNGSIIMLGSGHNVILSKSFYDQDFMVFNGNFDSVKLIDDQTIHAQAGIDLLQLSEFALSKSLSGMEIFYDIPSSLGGAIVMNAGANGEDIHSLILNARYYDPNKDEFIELHSADISRGYRDSYFQQNPHLVITEATIKLSKGSASLIKMKMQTIKEQRWAKQPKDFPNAGSVFKRPAGYFVGAIMDELSLKGVSIGGAKVSEKHGGFIVNYNKASGEDIMALIEHIQQCVENKYGFRLNVEQRII</sequence>
<keyword evidence="13 19" id="KW-0573">Peptidoglycan synthesis</keyword>
<dbReference type="PROSITE" id="PS51387">
    <property type="entry name" value="FAD_PCMH"/>
    <property type="match status" value="1"/>
</dbReference>
<dbReference type="Pfam" id="PF02873">
    <property type="entry name" value="MurB_C"/>
    <property type="match status" value="1"/>
</dbReference>
<dbReference type="EMBL" id="JBHUMB010000006">
    <property type="protein sequence ID" value="MFD2743010.1"/>
    <property type="molecule type" value="Genomic_DNA"/>
</dbReference>
<keyword evidence="16 19" id="KW-0961">Cell wall biogenesis/degradation</keyword>
<accession>A0ABW5UCM1</accession>
<dbReference type="InterPro" id="IPR016167">
    <property type="entry name" value="FAD-bd_PCMH_sub1"/>
</dbReference>
<evidence type="ECO:0000256" key="7">
    <source>
        <dbReference type="ARBA" id="ARBA00022490"/>
    </source>
</evidence>
<dbReference type="InterPro" id="IPR016166">
    <property type="entry name" value="FAD-bd_PCMH"/>
</dbReference>
<feature type="active site" description="Proton donor" evidence="19">
    <location>
        <position position="212"/>
    </location>
</feature>
<evidence type="ECO:0000256" key="1">
    <source>
        <dbReference type="ARBA" id="ARBA00001974"/>
    </source>
</evidence>
<evidence type="ECO:0000256" key="11">
    <source>
        <dbReference type="ARBA" id="ARBA00022857"/>
    </source>
</evidence>
<comment type="function">
    <text evidence="2 19">Cell wall formation.</text>
</comment>
<dbReference type="GO" id="GO:0008762">
    <property type="term" value="F:UDP-N-acetylmuramate dehydrogenase activity"/>
    <property type="evidence" value="ECO:0007669"/>
    <property type="project" value="UniProtKB-EC"/>
</dbReference>
<dbReference type="InterPro" id="IPR036318">
    <property type="entry name" value="FAD-bd_PCMH-like_sf"/>
</dbReference>
<dbReference type="SUPFAM" id="SSF56194">
    <property type="entry name" value="Uridine diphospho-N-Acetylenolpyruvylglucosamine reductase, MurB, C-terminal domain"/>
    <property type="match status" value="1"/>
</dbReference>
<dbReference type="Pfam" id="PF01565">
    <property type="entry name" value="FAD_binding_4"/>
    <property type="match status" value="1"/>
</dbReference>